<name>A0A3S0V9B6_9GAMM</name>
<dbReference type="EMBL" id="RZGR01000057">
    <property type="protein sequence ID" value="RUQ78856.1"/>
    <property type="molecule type" value="Genomic_DNA"/>
</dbReference>
<sequence>MPIGVFSLDFDGCLFHQDFCTSGNKNVIHHNIPFLRDHLLELKKTFSKTIAFVGSNRQSYTIDIGNAWGKGSCFPALEKICIFLGLDLDTFLLADIYGNLPAGTSFNRAIEAYVEAYEGEHADWLFDETKVSILYAQMHKIAQENPNEDIRFHFYDDKDSILKSVSEFFTQYPELMPKNVSLIISKYAGDVQALQQIATITGCGIIDNDYRATVKKMGYLANGEQEFKQDKIYVADKFTPQQHQRTEFKQQIDHANKNVPLLPQSKYLAYQKAKENFEQHFVILEDKIKDLQQRNELKAVHAAETLLKNLKEAYNQHILNGGCAASEFKKDCNLALDHASAELSKHRGWGEFLGNLALAICSFGLLVIVKGVVNVRQNRNFFFLYHTDSAKKLHAIQETANADGFNLLQSTGLPCQPA</sequence>
<keyword evidence="3" id="KW-1185">Reference proteome</keyword>
<evidence type="ECO:0000313" key="3">
    <source>
        <dbReference type="Proteomes" id="UP000288012"/>
    </source>
</evidence>
<dbReference type="Proteomes" id="UP000288012">
    <property type="component" value="Unassembled WGS sequence"/>
</dbReference>
<dbReference type="RefSeq" id="WP_127111595.1">
    <property type="nucleotide sequence ID" value="NZ_RZGR01000057.1"/>
</dbReference>
<comment type="caution">
    <text evidence="2">The sequence shown here is derived from an EMBL/GenBank/DDBJ whole genome shotgun (WGS) entry which is preliminary data.</text>
</comment>
<proteinExistence type="predicted"/>
<keyword evidence="1" id="KW-1133">Transmembrane helix</keyword>
<evidence type="ECO:0000313" key="2">
    <source>
        <dbReference type="EMBL" id="RUQ78856.1"/>
    </source>
</evidence>
<keyword evidence="1" id="KW-0472">Membrane</keyword>
<reference evidence="2 3" key="1">
    <citation type="submission" date="2018-12" db="EMBL/GenBank/DDBJ databases">
        <title>Legionella sp,whole genome shotgun sequence.</title>
        <authorList>
            <person name="Wu H."/>
        </authorList>
    </citation>
    <scope>NUCLEOTIDE SEQUENCE [LARGE SCALE GENOMIC DNA]</scope>
    <source>
        <strain evidence="3">km714</strain>
    </source>
</reference>
<gene>
    <name evidence="2" type="ORF">EKM59_11565</name>
</gene>
<evidence type="ECO:0008006" key="4">
    <source>
        <dbReference type="Google" id="ProtNLM"/>
    </source>
</evidence>
<feature type="transmembrane region" description="Helical" evidence="1">
    <location>
        <begin position="352"/>
        <end position="373"/>
    </location>
</feature>
<evidence type="ECO:0000256" key="1">
    <source>
        <dbReference type="SAM" id="Phobius"/>
    </source>
</evidence>
<accession>A0A3S0V9B6</accession>
<protein>
    <recommendedName>
        <fullName evidence="4">Dot/Icm secretion system substrate</fullName>
    </recommendedName>
</protein>
<dbReference type="AlphaFoldDB" id="A0A3S0V9B6"/>
<keyword evidence="1" id="KW-0812">Transmembrane</keyword>
<organism evidence="2 3">
    <name type="scientific">Legionella septentrionalis</name>
    <dbReference type="NCBI Taxonomy" id="2498109"/>
    <lineage>
        <taxon>Bacteria</taxon>
        <taxon>Pseudomonadati</taxon>
        <taxon>Pseudomonadota</taxon>
        <taxon>Gammaproteobacteria</taxon>
        <taxon>Legionellales</taxon>
        <taxon>Legionellaceae</taxon>
        <taxon>Legionella</taxon>
    </lineage>
</organism>